<keyword evidence="2" id="KW-1185">Reference proteome</keyword>
<protein>
    <submittedName>
        <fullName evidence="1">Uncharacterized protein</fullName>
    </submittedName>
</protein>
<reference evidence="1" key="2">
    <citation type="journal article" date="2021" name="Genome Biol. Evol.">
        <title>Developing a high-quality reference genome for a parasitic bivalve with doubly uniparental inheritance (Bivalvia: Unionida).</title>
        <authorList>
            <person name="Smith C.H."/>
        </authorList>
    </citation>
    <scope>NUCLEOTIDE SEQUENCE</scope>
    <source>
        <strain evidence="1">CHS0354</strain>
        <tissue evidence="1">Mantle</tissue>
    </source>
</reference>
<proteinExistence type="predicted"/>
<dbReference type="AlphaFoldDB" id="A0AAE0VJT9"/>
<evidence type="ECO:0000313" key="1">
    <source>
        <dbReference type="EMBL" id="KAK3580918.1"/>
    </source>
</evidence>
<name>A0AAE0VJT9_9BIVA</name>
<dbReference type="EMBL" id="JAEAOA010000548">
    <property type="protein sequence ID" value="KAK3580918.1"/>
    <property type="molecule type" value="Genomic_DNA"/>
</dbReference>
<gene>
    <name evidence="1" type="ORF">CHS0354_008208</name>
</gene>
<sequence>MGSILSLLSSAKETALKEPLLLDDIQSDPFSLYRTDGNDLLLGLYQDITKTDLSVPSNSSNIHQVEEAKLHYICHQYKVLFLEDQWLRICEFEEHFQSNIGEETVSSIDSDLHLISLRECHLILFLDNSLQKRAEPCRGSNHKTQICTLPITVKGLPKDNEVTLDWHLEECEGDPKCGCKDRLVLNKNDMARCIFNLSEEETAMHTLLTQHIFWDLNTIITTSSTFQNLINNFAERSTIAIKGNEISSMLLIPRSKHYGRNHIPSHQRSRSVM</sequence>
<comment type="caution">
    <text evidence="1">The sequence shown here is derived from an EMBL/GenBank/DDBJ whole genome shotgun (WGS) entry which is preliminary data.</text>
</comment>
<reference evidence="1" key="3">
    <citation type="submission" date="2023-05" db="EMBL/GenBank/DDBJ databases">
        <authorList>
            <person name="Smith C.H."/>
        </authorList>
    </citation>
    <scope>NUCLEOTIDE SEQUENCE</scope>
    <source>
        <strain evidence="1">CHS0354</strain>
        <tissue evidence="1">Mantle</tissue>
    </source>
</reference>
<accession>A0AAE0VJT9</accession>
<reference evidence="1" key="1">
    <citation type="journal article" date="2021" name="Genome Biol. Evol.">
        <title>A High-Quality Reference Genome for a Parasitic Bivalve with Doubly Uniparental Inheritance (Bivalvia: Unionida).</title>
        <authorList>
            <person name="Smith C.H."/>
        </authorList>
    </citation>
    <scope>NUCLEOTIDE SEQUENCE</scope>
    <source>
        <strain evidence="1">CHS0354</strain>
    </source>
</reference>
<organism evidence="1 2">
    <name type="scientific">Potamilus streckersoni</name>
    <dbReference type="NCBI Taxonomy" id="2493646"/>
    <lineage>
        <taxon>Eukaryota</taxon>
        <taxon>Metazoa</taxon>
        <taxon>Spiralia</taxon>
        <taxon>Lophotrochozoa</taxon>
        <taxon>Mollusca</taxon>
        <taxon>Bivalvia</taxon>
        <taxon>Autobranchia</taxon>
        <taxon>Heteroconchia</taxon>
        <taxon>Palaeoheterodonta</taxon>
        <taxon>Unionida</taxon>
        <taxon>Unionoidea</taxon>
        <taxon>Unionidae</taxon>
        <taxon>Ambleminae</taxon>
        <taxon>Lampsilini</taxon>
        <taxon>Potamilus</taxon>
    </lineage>
</organism>
<dbReference type="Proteomes" id="UP001195483">
    <property type="component" value="Unassembled WGS sequence"/>
</dbReference>
<evidence type="ECO:0000313" key="2">
    <source>
        <dbReference type="Proteomes" id="UP001195483"/>
    </source>
</evidence>